<dbReference type="PANTHER" id="PTHR43198">
    <property type="entry name" value="BIFUNCTIONAL TH2 PROTEIN"/>
    <property type="match status" value="1"/>
</dbReference>
<dbReference type="OMA" id="CKREAYA"/>
<feature type="compositionally biased region" description="Polar residues" evidence="1">
    <location>
        <begin position="488"/>
        <end position="504"/>
    </location>
</feature>
<feature type="region of interest" description="Disordered" evidence="1">
    <location>
        <begin position="18"/>
        <end position="102"/>
    </location>
</feature>
<sequence>MASFQASHASDQQLWLPVSFPMPPAERPTSLPASLFQFPTSDSSSSDFTFSSGVQPQIRGPGARLEKINEFHDESSEYDTDSSSDGQESLFSESSEGTLSMPVRPLPSAASLEALTMLEVEQSGTADKSLSETLWGTSMKLVAQILYHPLMLCTATASLSQLAFQAFIADQMFVLRQLTAMLEDGQLTAERGALIQLQSKLQGMIMLQAEPSRGAQAIAATFCAPSAPSLASGLAVLKVRAWAAANLSKAWGEHKDGCTFHTYVAAFAAEDVQSAVVGLEAYLDTHASGALPSDIGAIKEAYAGALSLEFDLLTDTQALYCAAPQPGPAPFFSEPAPGPVPVVFATDFDVTCTLEDSSETLMHLAAAAAGAQAEQACRETGGSADECAVAWEEAAMGVRSRWDHVLERYSKNLQAVIEDILNPMGEGKAAKLPPAAMDITLPEPSSLGLPAPIDVPVPFAAPMMQIELPSPSTSSEPSESPRFPSLHQAASQPNLASFGASQRNPIARSPSEPSELGQRLKAPSRAFDIDSGAAVPGMSGEKRPFDPEGLRAALERLGALEGSTNTEVEAAGVLRGVTADKVFAAAAQEVKVRPHVGSLLTRVQRETGQPIHALSANWSADLIKGALSSSIAAAGGAEQALLVHSNNLAFDAHGVSSGMMRRAVVSAPDKLRVLEGLVAGTFASDPAFQSREALPFAHSEVGHSGRRPFTIYLGDGITDLLALLAADLGIVVGHSFSLRKICAAYGVTLRPLVAASVEMSRLTARDSWSGRWNGVLYETSGWEEVEACIFGSVRD</sequence>
<name>A0A1Y1I4C4_KLENI</name>
<protein>
    <submittedName>
        <fullName evidence="2">Uncharacterized protein</fullName>
    </submittedName>
</protein>
<dbReference type="AlphaFoldDB" id="A0A1Y1I4C4"/>
<dbReference type="OrthoDB" id="1895781at2759"/>
<dbReference type="SUPFAM" id="SSF56784">
    <property type="entry name" value="HAD-like"/>
    <property type="match status" value="1"/>
</dbReference>
<dbReference type="InterPro" id="IPR016084">
    <property type="entry name" value="Haem_Oase-like_multi-hlx"/>
</dbReference>
<reference evidence="2 3" key="1">
    <citation type="journal article" date="2014" name="Nat. Commun.">
        <title>Klebsormidium flaccidum genome reveals primary factors for plant terrestrial adaptation.</title>
        <authorList>
            <person name="Hori K."/>
            <person name="Maruyama F."/>
            <person name="Fujisawa T."/>
            <person name="Togashi T."/>
            <person name="Yamamoto N."/>
            <person name="Seo M."/>
            <person name="Sato S."/>
            <person name="Yamada T."/>
            <person name="Mori H."/>
            <person name="Tajima N."/>
            <person name="Moriyama T."/>
            <person name="Ikeuchi M."/>
            <person name="Watanabe M."/>
            <person name="Wada H."/>
            <person name="Kobayashi K."/>
            <person name="Saito M."/>
            <person name="Masuda T."/>
            <person name="Sasaki-Sekimoto Y."/>
            <person name="Mashiguchi K."/>
            <person name="Awai K."/>
            <person name="Shimojima M."/>
            <person name="Masuda S."/>
            <person name="Iwai M."/>
            <person name="Nobusawa T."/>
            <person name="Narise T."/>
            <person name="Kondo S."/>
            <person name="Saito H."/>
            <person name="Sato R."/>
            <person name="Murakawa M."/>
            <person name="Ihara Y."/>
            <person name="Oshima-Yamada Y."/>
            <person name="Ohtaka K."/>
            <person name="Satoh M."/>
            <person name="Sonobe K."/>
            <person name="Ishii M."/>
            <person name="Ohtani R."/>
            <person name="Kanamori-Sato M."/>
            <person name="Honoki R."/>
            <person name="Miyazaki D."/>
            <person name="Mochizuki H."/>
            <person name="Umetsu J."/>
            <person name="Higashi K."/>
            <person name="Shibata D."/>
            <person name="Kamiya Y."/>
            <person name="Sato N."/>
            <person name="Nakamura Y."/>
            <person name="Tabata S."/>
            <person name="Ida S."/>
            <person name="Kurokawa K."/>
            <person name="Ohta H."/>
        </authorList>
    </citation>
    <scope>NUCLEOTIDE SEQUENCE [LARGE SCALE GENOMIC DNA]</scope>
    <source>
        <strain evidence="2 3">NIES-2285</strain>
    </source>
</reference>
<feature type="compositionally biased region" description="Polar residues" evidence="1">
    <location>
        <begin position="86"/>
        <end position="98"/>
    </location>
</feature>
<dbReference type="PANTHER" id="PTHR43198:SF2">
    <property type="entry name" value="SI:CH1073-67J19.1-RELATED"/>
    <property type="match status" value="1"/>
</dbReference>
<dbReference type="GO" id="GO:0005829">
    <property type="term" value="C:cytosol"/>
    <property type="evidence" value="ECO:0000318"/>
    <property type="project" value="GO_Central"/>
</dbReference>
<accession>A0A1Y1I4C4</accession>
<evidence type="ECO:0000313" key="2">
    <source>
        <dbReference type="EMBL" id="GAQ85780.1"/>
    </source>
</evidence>
<dbReference type="Proteomes" id="UP000054558">
    <property type="component" value="Unassembled WGS sequence"/>
</dbReference>
<dbReference type="InterPro" id="IPR023214">
    <property type="entry name" value="HAD_sf"/>
</dbReference>
<keyword evidence="3" id="KW-1185">Reference proteome</keyword>
<feature type="compositionally biased region" description="Low complexity" evidence="1">
    <location>
        <begin position="40"/>
        <end position="52"/>
    </location>
</feature>
<evidence type="ECO:0000256" key="1">
    <source>
        <dbReference type="SAM" id="MobiDB-lite"/>
    </source>
</evidence>
<dbReference type="InterPro" id="IPR050967">
    <property type="entry name" value="Thiamine_Salvage_TenA"/>
</dbReference>
<gene>
    <name evidence="2" type="ORF">KFL_002540140</name>
</gene>
<feature type="compositionally biased region" description="Basic and acidic residues" evidence="1">
    <location>
        <begin position="64"/>
        <end position="75"/>
    </location>
</feature>
<feature type="region of interest" description="Disordered" evidence="1">
    <location>
        <begin position="467"/>
        <end position="546"/>
    </location>
</feature>
<dbReference type="EMBL" id="DF237203">
    <property type="protein sequence ID" value="GAQ85780.1"/>
    <property type="molecule type" value="Genomic_DNA"/>
</dbReference>
<feature type="compositionally biased region" description="Low complexity" evidence="1">
    <location>
        <begin position="467"/>
        <end position="485"/>
    </location>
</feature>
<proteinExistence type="predicted"/>
<dbReference type="SUPFAM" id="SSF48613">
    <property type="entry name" value="Heme oxygenase-like"/>
    <property type="match status" value="1"/>
</dbReference>
<dbReference type="InterPro" id="IPR036412">
    <property type="entry name" value="HAD-like_sf"/>
</dbReference>
<evidence type="ECO:0000313" key="3">
    <source>
        <dbReference type="Proteomes" id="UP000054558"/>
    </source>
</evidence>
<organism evidence="2 3">
    <name type="scientific">Klebsormidium nitens</name>
    <name type="common">Green alga</name>
    <name type="synonym">Ulothrix nitens</name>
    <dbReference type="NCBI Taxonomy" id="105231"/>
    <lineage>
        <taxon>Eukaryota</taxon>
        <taxon>Viridiplantae</taxon>
        <taxon>Streptophyta</taxon>
        <taxon>Klebsormidiophyceae</taxon>
        <taxon>Klebsormidiales</taxon>
        <taxon>Klebsormidiaceae</taxon>
        <taxon>Klebsormidium</taxon>
    </lineage>
</organism>
<dbReference type="STRING" id="105231.A0A1Y1I4C4"/>
<dbReference type="Gene3D" id="3.40.50.1000">
    <property type="entry name" value="HAD superfamily/HAD-like"/>
    <property type="match status" value="1"/>
</dbReference>